<organism evidence="1">
    <name type="scientific">Trypanosoma vivax (strain Y486)</name>
    <dbReference type="NCBI Taxonomy" id="1055687"/>
    <lineage>
        <taxon>Eukaryota</taxon>
        <taxon>Discoba</taxon>
        <taxon>Euglenozoa</taxon>
        <taxon>Kinetoplastea</taxon>
        <taxon>Metakinetoplastina</taxon>
        <taxon>Trypanosomatida</taxon>
        <taxon>Trypanosomatidae</taxon>
        <taxon>Trypanosoma</taxon>
        <taxon>Duttonella</taxon>
    </lineage>
</organism>
<dbReference type="EMBL" id="HE573025">
    <property type="protein sequence ID" value="CCC50572.1"/>
    <property type="molecule type" value="Genomic_DNA"/>
</dbReference>
<reference evidence="1" key="1">
    <citation type="journal article" date="2012" name="Proc. Natl. Acad. Sci. U.S.A.">
        <title>Antigenic diversity is generated by distinct evolutionary mechanisms in African trypanosome species.</title>
        <authorList>
            <person name="Jackson A.P."/>
            <person name="Berry A."/>
            <person name="Aslett M."/>
            <person name="Allison H.C."/>
            <person name="Burton P."/>
            <person name="Vavrova-Anderson J."/>
            <person name="Brown R."/>
            <person name="Browne H."/>
            <person name="Corton N."/>
            <person name="Hauser H."/>
            <person name="Gamble J."/>
            <person name="Gilderthorp R."/>
            <person name="Marcello L."/>
            <person name="McQuillan J."/>
            <person name="Otto T.D."/>
            <person name="Quail M.A."/>
            <person name="Sanders M.J."/>
            <person name="van Tonder A."/>
            <person name="Ginger M.L."/>
            <person name="Field M.C."/>
            <person name="Barry J.D."/>
            <person name="Hertz-Fowler C."/>
            <person name="Berriman M."/>
        </authorList>
    </citation>
    <scope>NUCLEOTIDE SEQUENCE</scope>
    <source>
        <strain evidence="1">Y486</strain>
    </source>
</reference>
<dbReference type="VEuPathDB" id="TriTrypDB:TvY486_0903930"/>
<protein>
    <submittedName>
        <fullName evidence="1">Uncharacterized protein</fullName>
    </submittedName>
</protein>
<proteinExistence type="predicted"/>
<name>G0U2R8_TRYVY</name>
<dbReference type="AlphaFoldDB" id="G0U2R8"/>
<gene>
    <name evidence="1" type="ORF">TVY486_0903930</name>
</gene>
<accession>G0U2R8</accession>
<evidence type="ECO:0000313" key="1">
    <source>
        <dbReference type="EMBL" id="CCC50572.1"/>
    </source>
</evidence>
<sequence>MLLKRNATSTVRLGSASCQQVKQSHCVCECFVVGWAGFNIRVERSNEWHSWCLGSASDDGGIGEPENGAWRQKEKPGGRAVDDRIVSAERFHLPPMFTIDKCAAVLVVPGFRVT</sequence>